<accession>A0A391P112</accession>
<evidence type="ECO:0000313" key="2">
    <source>
        <dbReference type="Proteomes" id="UP000265618"/>
    </source>
</evidence>
<gene>
    <name evidence="1" type="ORF">KIPB_015391</name>
</gene>
<evidence type="ECO:0000313" key="1">
    <source>
        <dbReference type="EMBL" id="GCA64788.1"/>
    </source>
</evidence>
<comment type="caution">
    <text evidence="1">The sequence shown here is derived from an EMBL/GenBank/DDBJ whole genome shotgun (WGS) entry which is preliminary data.</text>
</comment>
<proteinExistence type="predicted"/>
<keyword evidence="2" id="KW-1185">Reference proteome</keyword>
<dbReference type="AlphaFoldDB" id="A0A391P112"/>
<reference evidence="1 2" key="1">
    <citation type="journal article" date="2018" name="PLoS ONE">
        <title>The draft genome of Kipferlia bialata reveals reductive genome evolution in fornicate parasites.</title>
        <authorList>
            <person name="Tanifuji G."/>
            <person name="Takabayashi S."/>
            <person name="Kume K."/>
            <person name="Takagi M."/>
            <person name="Nakayama T."/>
            <person name="Kamikawa R."/>
            <person name="Inagaki Y."/>
            <person name="Hashimoto T."/>
        </authorList>
    </citation>
    <scope>NUCLEOTIDE SEQUENCE [LARGE SCALE GENOMIC DNA]</scope>
    <source>
        <strain evidence="1">NY0173</strain>
    </source>
</reference>
<dbReference type="Proteomes" id="UP000265618">
    <property type="component" value="Unassembled WGS sequence"/>
</dbReference>
<organism evidence="1 2">
    <name type="scientific">Kipferlia bialata</name>
    <dbReference type="NCBI Taxonomy" id="797122"/>
    <lineage>
        <taxon>Eukaryota</taxon>
        <taxon>Metamonada</taxon>
        <taxon>Carpediemonas-like organisms</taxon>
        <taxon>Kipferlia</taxon>
    </lineage>
</organism>
<protein>
    <submittedName>
        <fullName evidence="1">Uncharacterized protein</fullName>
    </submittedName>
</protein>
<dbReference type="EMBL" id="BDIP01008587">
    <property type="protein sequence ID" value="GCA64788.1"/>
    <property type="molecule type" value="Genomic_DNA"/>
</dbReference>
<name>A0A391P112_9EUKA</name>
<sequence>ENPGYLAAIRIYRRSLKYMDRAGIDESTVLNVESDTDDGLLSRMTYILTDVLRQDADYCRVLLTPGTPYHKPDWCHVGSAISRRSTYKGHNYREYPSVKGAVNELVKEILDLPPDYTWAFNKAGGHDTHFEIFGKAVCCATVRQRKRLLLLGLIIIRDRVLNQVKLNKAGEGSSNVRSVAYSHMQCAISLAVVIGVWV</sequence>
<feature type="non-terminal residue" evidence="1">
    <location>
        <position position="198"/>
    </location>
</feature>